<evidence type="ECO:0000313" key="2">
    <source>
        <dbReference type="Proteomes" id="UP000199165"/>
    </source>
</evidence>
<accession>A0A1I6Y3L7</accession>
<dbReference type="AlphaFoldDB" id="A0A1I6Y3L7"/>
<gene>
    <name evidence="1" type="ORF">SAMN04487904_102148</name>
</gene>
<dbReference type="STRING" id="995060.SAMN04487904_102148"/>
<name>A0A1I6Y3L7_9ACTN</name>
<sequence length="238" mass="26327">MTPSTTDTNPTDSEADHAYAALVRDLAALAMGISPGSGATVRAVVRPEPDALWVGLAPWNQLIEQYALRIPLSLSDGRPRGFEDVLLVLRRSESLRRHDRGRFDRLDTVGELHGMAVRDSREFLDDPPLDMFQDALRCTLLTAAFRGPAPLPLDGTTRLAGFAWLLDDETRWARLYLDSPTETGTLGVDVDVAHGSDSARGLMNRLDRGVPDAWSPHERAPDPFCLRMFDLRDHPGCE</sequence>
<dbReference type="RefSeq" id="WP_092974101.1">
    <property type="nucleotide sequence ID" value="NZ_FPAT01000002.1"/>
</dbReference>
<protein>
    <submittedName>
        <fullName evidence="1">Uncharacterized protein</fullName>
    </submittedName>
</protein>
<proteinExistence type="predicted"/>
<organism evidence="1 2">
    <name type="scientific">Actinopolyspora righensis</name>
    <dbReference type="NCBI Taxonomy" id="995060"/>
    <lineage>
        <taxon>Bacteria</taxon>
        <taxon>Bacillati</taxon>
        <taxon>Actinomycetota</taxon>
        <taxon>Actinomycetes</taxon>
        <taxon>Actinopolysporales</taxon>
        <taxon>Actinopolysporaceae</taxon>
        <taxon>Actinopolyspora</taxon>
        <taxon>Actinopolyspora alba group</taxon>
    </lineage>
</organism>
<dbReference type="Proteomes" id="UP000199165">
    <property type="component" value="Unassembled WGS sequence"/>
</dbReference>
<reference evidence="2" key="1">
    <citation type="submission" date="2016-10" db="EMBL/GenBank/DDBJ databases">
        <authorList>
            <person name="Varghese N."/>
            <person name="Submissions S."/>
        </authorList>
    </citation>
    <scope>NUCLEOTIDE SEQUENCE [LARGE SCALE GENOMIC DNA]</scope>
    <source>
        <strain evidence="2">DSM 45501</strain>
    </source>
</reference>
<keyword evidence="2" id="KW-1185">Reference proteome</keyword>
<evidence type="ECO:0000313" key="1">
    <source>
        <dbReference type="EMBL" id="SFT44694.1"/>
    </source>
</evidence>
<dbReference type="EMBL" id="FPAT01000002">
    <property type="protein sequence ID" value="SFT44694.1"/>
    <property type="molecule type" value="Genomic_DNA"/>
</dbReference>